<evidence type="ECO:0000256" key="5">
    <source>
        <dbReference type="ARBA" id="ARBA00022801"/>
    </source>
</evidence>
<dbReference type="Gene3D" id="2.60.390.10">
    <property type="entry name" value="Beta-galactosidase, domain 3"/>
    <property type="match status" value="1"/>
</dbReference>
<evidence type="ECO:0000256" key="7">
    <source>
        <dbReference type="ARBA" id="ARBA00023295"/>
    </source>
</evidence>
<dbReference type="OrthoDB" id="1657402at2759"/>
<comment type="similarity">
    <text evidence="2">Belongs to the glycosyl hydrolase 35 family.</text>
</comment>
<evidence type="ECO:0000256" key="3">
    <source>
        <dbReference type="ARBA" id="ARBA00012756"/>
    </source>
</evidence>
<evidence type="ECO:0000313" key="11">
    <source>
        <dbReference type="Proteomes" id="UP001140560"/>
    </source>
</evidence>
<dbReference type="Proteomes" id="UP001140560">
    <property type="component" value="Unassembled WGS sequence"/>
</dbReference>
<keyword evidence="5" id="KW-0378">Hydrolase</keyword>
<dbReference type="Gene3D" id="2.102.20.10">
    <property type="entry name" value="Beta-galactosidase, domain 2"/>
    <property type="match status" value="1"/>
</dbReference>
<sequence length="1168" mass="128430">MHFSNLSVFWIMVSMVSAEKLLYRNTFNSSDTIASWISEGPLKATVSNNTLELAGVGGPDDYFVYWLPQIFPDRIRITWEFSPIQEPGLAMFFFGATSVAGGSIFDKDLKPRNGSYPQYHSSDIRLLHASYFRRRWPEERAFSLANLRKSPGFNLVAQGADPLPPVADAKSAFYKVEVVKDKRDVSFSINGLLLFSFDDTKTDTGPVVREGRIALRQMQPLIARLPVPSLWLDVFQKIKALGYNGVSFYAAWVLHEPKPGSFSAEGIFDWEPYFDAAKKAGVYLVARPGPYINAEVSGGGFPGWLQRISGNLRTPDQDYQQASKNYIESITPIIAKAQITNGGPVILFQPENEYSMGLNNVTFPDASYMNGLMQQFRDLGIVVPFINNVAWANGVNAPGTPAPVDIYGHDGYPLGMNCTDPTCWTDDALPTNWRETHLEQSPNTPYLLAEFQGGAYQPWGGDGFEKCAEFTNHEFERVFYKNNIAAGVTISNVYMIFGGTNWGNLGHAGGYTSYDYGAAITEERQVHRQKYSEAKLIANFVHASPALASAVPGYNTTGVYTDTKAITVTPLFSNRTSFYVTRQTKYNSFGSTAYKLKVQTSAGNITLPQMGGELSIIGRDTKIHVVDYDVGGFNVLYLTADIFTWKRYDTRSILVVYGDQNEVHELAVSKAGGATAVEGSGVKFANRNGNTILHWKTTSSRRVVRVGNDLYIVILDRNSAYTYWTVSTLPEGSYTHDAAQSSDIIVKAGYLIRSANIDSGYINLVGDINATTTIEVIGGAHKNITGITFNGNAVEATLDRNGFLRGTVAFSAPAFTLPNLDSLPWKYIDALPELKSTYDDSAWTDADHVETNNTYWPLSTPTVLWGAEYGYNGGSLITRGHLVATGNESVVSLNVSGGNAFAFSAWVNETWLGSWPGTSDAAIANLTFPLPILKRGNNYVLTVLSDHMGHNGNWFIGYNEMKTPRGIVGYDLLGHSASSSNTSRTKDGITWKITGNFGGEDYPDRTRSPLNEGALWVERNGFHLPSAPTESWTDSAGPTAGLSKPGVGFYTTSFALDIPYDWDIPLSFVFHGDAFNGEGKGWRAQLWVNGYQFGKFVNGIGPQQRFPIPEGILNYRGENFVAVSIWALESGGAKPDRVELVSGMPVKSGYGEVQIPPMSSWVKRHGVY</sequence>
<keyword evidence="7" id="KW-0326">Glycosidase</keyword>
<feature type="signal peptide" evidence="8">
    <location>
        <begin position="1"/>
        <end position="18"/>
    </location>
</feature>
<dbReference type="InterPro" id="IPR019801">
    <property type="entry name" value="Glyco_hydro_35_CS"/>
</dbReference>
<dbReference type="AlphaFoldDB" id="A0A9W8Y3B1"/>
<evidence type="ECO:0000313" key="10">
    <source>
        <dbReference type="EMBL" id="KAJ4365517.1"/>
    </source>
</evidence>
<dbReference type="Pfam" id="PF13363">
    <property type="entry name" value="BetaGal_dom3"/>
    <property type="match status" value="1"/>
</dbReference>
<dbReference type="SUPFAM" id="SSF51445">
    <property type="entry name" value="(Trans)glycosidases"/>
    <property type="match status" value="1"/>
</dbReference>
<dbReference type="Pfam" id="PF10435">
    <property type="entry name" value="BetaGal_dom2"/>
    <property type="match status" value="1"/>
</dbReference>
<dbReference type="InterPro" id="IPR037110">
    <property type="entry name" value="Betagal_dom2_sf"/>
</dbReference>
<dbReference type="GO" id="GO:0004565">
    <property type="term" value="F:beta-galactosidase activity"/>
    <property type="evidence" value="ECO:0007669"/>
    <property type="project" value="UniProtKB-EC"/>
</dbReference>
<dbReference type="FunFam" id="2.102.20.10:FF:000001">
    <property type="entry name" value="Beta-galactosidase A"/>
    <property type="match status" value="1"/>
</dbReference>
<keyword evidence="6" id="KW-0325">Glycoprotein</keyword>
<accession>A0A9W8Y3B1</accession>
<dbReference type="Pfam" id="PF13364">
    <property type="entry name" value="BetaGal_ABD2"/>
    <property type="match status" value="2"/>
</dbReference>
<dbReference type="InterPro" id="IPR025300">
    <property type="entry name" value="BetaGal_jelly_roll_dom"/>
</dbReference>
<protein>
    <recommendedName>
        <fullName evidence="3">beta-galactosidase</fullName>
        <ecNumber evidence="3">3.2.1.23</ecNumber>
    </recommendedName>
</protein>
<dbReference type="EMBL" id="JAPEUY010000015">
    <property type="protein sequence ID" value="KAJ4365517.1"/>
    <property type="molecule type" value="Genomic_DNA"/>
</dbReference>
<evidence type="ECO:0000256" key="4">
    <source>
        <dbReference type="ARBA" id="ARBA00022729"/>
    </source>
</evidence>
<evidence type="ECO:0000256" key="6">
    <source>
        <dbReference type="ARBA" id="ARBA00023180"/>
    </source>
</evidence>
<dbReference type="SMART" id="SM01029">
    <property type="entry name" value="BetaGal_dom2"/>
    <property type="match status" value="1"/>
</dbReference>
<dbReference type="SUPFAM" id="SSF49785">
    <property type="entry name" value="Galactose-binding domain-like"/>
    <property type="match status" value="2"/>
</dbReference>
<dbReference type="InterPro" id="IPR025972">
    <property type="entry name" value="BetaGal_dom3"/>
</dbReference>
<name>A0A9W8Y3B1_9PLEO</name>
<keyword evidence="11" id="KW-1185">Reference proteome</keyword>
<reference evidence="10" key="1">
    <citation type="submission" date="2022-10" db="EMBL/GenBank/DDBJ databases">
        <title>Tapping the CABI collections for fungal endophytes: first genome assemblies for Collariella, Neodidymelliopsis, Ascochyta clinopodiicola, Didymella pomorum, Didymosphaeria variabile, Neocosmospora piperis and Neocucurbitaria cava.</title>
        <authorList>
            <person name="Hill R."/>
        </authorList>
    </citation>
    <scope>NUCLEOTIDE SEQUENCE</scope>
    <source>
        <strain evidence="10">IMI 356814</strain>
    </source>
</reference>
<dbReference type="Gene3D" id="2.60.120.200">
    <property type="match status" value="1"/>
</dbReference>
<dbReference type="Pfam" id="PF09224">
    <property type="entry name" value="DUF1961"/>
    <property type="match status" value="1"/>
</dbReference>
<keyword evidence="4 8" id="KW-0732">Signal</keyword>
<gene>
    <name evidence="10" type="ORF">N0V83_008136</name>
</gene>
<dbReference type="InterPro" id="IPR001944">
    <property type="entry name" value="Glycoside_Hdrlase_35"/>
</dbReference>
<dbReference type="EC" id="3.2.1.23" evidence="3"/>
<feature type="chain" id="PRO_5040939776" description="beta-galactosidase" evidence="8">
    <location>
        <begin position="19"/>
        <end position="1168"/>
    </location>
</feature>
<evidence type="ECO:0000256" key="2">
    <source>
        <dbReference type="ARBA" id="ARBA00009809"/>
    </source>
</evidence>
<dbReference type="PRINTS" id="PR00742">
    <property type="entry name" value="GLHYDRLASE35"/>
</dbReference>
<comment type="catalytic activity">
    <reaction evidence="1">
        <text>Hydrolysis of terminal non-reducing beta-D-galactose residues in beta-D-galactosides.</text>
        <dbReference type="EC" id="3.2.1.23"/>
    </reaction>
</comment>
<evidence type="ECO:0000259" key="9">
    <source>
        <dbReference type="SMART" id="SM01029"/>
    </source>
</evidence>
<dbReference type="PANTHER" id="PTHR23421">
    <property type="entry name" value="BETA-GALACTOSIDASE RELATED"/>
    <property type="match status" value="1"/>
</dbReference>
<dbReference type="InterPro" id="IPR017853">
    <property type="entry name" value="GH"/>
</dbReference>
<feature type="domain" description="Beta-galactosidase" evidence="9">
    <location>
        <begin position="546"/>
        <end position="723"/>
    </location>
</feature>
<dbReference type="SUPFAM" id="SSF49899">
    <property type="entry name" value="Concanavalin A-like lectins/glucanases"/>
    <property type="match status" value="1"/>
</dbReference>
<evidence type="ECO:0000256" key="1">
    <source>
        <dbReference type="ARBA" id="ARBA00001412"/>
    </source>
</evidence>
<proteinExistence type="inferred from homology"/>
<dbReference type="SUPFAM" id="SSF51011">
    <property type="entry name" value="Glycosyl hydrolase domain"/>
    <property type="match status" value="1"/>
</dbReference>
<dbReference type="InterPro" id="IPR036833">
    <property type="entry name" value="BetaGal_dom3_sf"/>
</dbReference>
<dbReference type="Gene3D" id="3.20.20.80">
    <property type="entry name" value="Glycosidases"/>
    <property type="match status" value="1"/>
</dbReference>
<dbReference type="GO" id="GO:0005975">
    <property type="term" value="P:carbohydrate metabolic process"/>
    <property type="evidence" value="ECO:0007669"/>
    <property type="project" value="InterPro"/>
</dbReference>
<dbReference type="Gene3D" id="2.60.120.260">
    <property type="entry name" value="Galactose-binding domain-like"/>
    <property type="match status" value="2"/>
</dbReference>
<dbReference type="SUPFAM" id="SSF117100">
    <property type="entry name" value="Beta-galactosidase LacA, domain 3"/>
    <property type="match status" value="1"/>
</dbReference>
<comment type="caution">
    <text evidence="10">The sequence shown here is derived from an EMBL/GenBank/DDBJ whole genome shotgun (WGS) entry which is preliminary data.</text>
</comment>
<dbReference type="FunFam" id="3.20.20.80:FF:000040">
    <property type="entry name" value="Beta-galactosidase A"/>
    <property type="match status" value="1"/>
</dbReference>
<dbReference type="InterPro" id="IPR015305">
    <property type="entry name" value="DUF1961"/>
</dbReference>
<dbReference type="InterPro" id="IPR018954">
    <property type="entry name" value="Betagal_dom2"/>
</dbReference>
<dbReference type="InterPro" id="IPR008979">
    <property type="entry name" value="Galactose-bd-like_sf"/>
</dbReference>
<dbReference type="PROSITE" id="PS01182">
    <property type="entry name" value="GLYCOSYL_HYDROL_F35"/>
    <property type="match status" value="1"/>
</dbReference>
<dbReference type="InterPro" id="IPR013320">
    <property type="entry name" value="ConA-like_dom_sf"/>
</dbReference>
<evidence type="ECO:0000256" key="8">
    <source>
        <dbReference type="SAM" id="SignalP"/>
    </source>
</evidence>
<organism evidence="10 11">
    <name type="scientific">Neocucurbitaria cava</name>
    <dbReference type="NCBI Taxonomy" id="798079"/>
    <lineage>
        <taxon>Eukaryota</taxon>
        <taxon>Fungi</taxon>
        <taxon>Dikarya</taxon>
        <taxon>Ascomycota</taxon>
        <taxon>Pezizomycotina</taxon>
        <taxon>Dothideomycetes</taxon>
        <taxon>Pleosporomycetidae</taxon>
        <taxon>Pleosporales</taxon>
        <taxon>Pleosporineae</taxon>
        <taxon>Cucurbitariaceae</taxon>
        <taxon>Neocucurbitaria</taxon>
    </lineage>
</organism>